<proteinExistence type="predicted"/>
<keyword evidence="2" id="KW-1185">Reference proteome</keyword>
<reference evidence="1 2" key="1">
    <citation type="journal article" date="2018" name="Mol. Biol. Evol.">
        <title>Broad Genomic Sampling Reveals a Smut Pathogenic Ancestry of the Fungal Clade Ustilaginomycotina.</title>
        <authorList>
            <person name="Kijpornyongpan T."/>
            <person name="Mondo S.J."/>
            <person name="Barry K."/>
            <person name="Sandor L."/>
            <person name="Lee J."/>
            <person name="Lipzen A."/>
            <person name="Pangilinan J."/>
            <person name="LaButti K."/>
            <person name="Hainaut M."/>
            <person name="Henrissat B."/>
            <person name="Grigoriev I.V."/>
            <person name="Spatafora J.W."/>
            <person name="Aime M.C."/>
        </authorList>
    </citation>
    <scope>NUCLEOTIDE SEQUENCE [LARGE SCALE GENOMIC DNA]</scope>
    <source>
        <strain evidence="1 2">SA 807</strain>
    </source>
</reference>
<evidence type="ECO:0000313" key="1">
    <source>
        <dbReference type="EMBL" id="PWN52579.1"/>
    </source>
</evidence>
<evidence type="ECO:0000313" key="2">
    <source>
        <dbReference type="Proteomes" id="UP000245626"/>
    </source>
</evidence>
<accession>A0ACD0P3F3</accession>
<organism evidence="1 2">
    <name type="scientific">Violaceomyces palustris</name>
    <dbReference type="NCBI Taxonomy" id="1673888"/>
    <lineage>
        <taxon>Eukaryota</taxon>
        <taxon>Fungi</taxon>
        <taxon>Dikarya</taxon>
        <taxon>Basidiomycota</taxon>
        <taxon>Ustilaginomycotina</taxon>
        <taxon>Ustilaginomycetes</taxon>
        <taxon>Violaceomycetales</taxon>
        <taxon>Violaceomycetaceae</taxon>
        <taxon>Violaceomyces</taxon>
    </lineage>
</organism>
<protein>
    <submittedName>
        <fullName evidence="1">Uncharacterized protein</fullName>
    </submittedName>
</protein>
<sequence>MDLGTMEEKIERGEYNHMDEFERDFLLVTGNSMKFNPPGTLYHGEAKKLQAWGSKAITREGLSISDNGRAAASRSSQRLQDESVSGVELPRLRSGRATSSSLRERSGFEASRPLSGGGVVGQASAASGQENGQATPPVREEQQQQEAPVEQVPVNPLEGFSMGMDFGDDDEDDEENNAGLQTPYAKGRRLLGHFSRERSLTADVQGGGSASLGQKGSRLGNVAGGSRPGGAGAGGPSCPSTPASTNSPFFRQASPESLRKRLAMVTGTPLSGNAGGGGSGSGSKASHSSKVNVQKAKVRLGPGLTPALRQAAFLSHRSDKRDEDQRGSVQREEKEKEEADRAASNPTLYPTAIVSVGKEGALSGGLPPPPPFHQALSGVQLGFLADGSIDGDEVEDLSEFVGLVKTDRIHLFVPTLESIHPVPFIPITSSSSTSKKEKAKERETEKEKEEKAKEKEKAKERETEKEKEEQDPCQPNGLPPLRAGAPDAILSATIQEVVKASEHHSHNLQVLPEKLRNLPWLTPSGWVQSVVEVAAAEDDPSLRRGEKRKARDELGREEEGTTRRRGTAGWPLIGYENEALHSALKNQAKLRGKDRDKILEKETLEDWTHLRPKLSRLLEITDLGLYGCFVLRREDGDSGFLAPAIGEEELRSKLEREIQASYSIDAEASEGEARKMLLSLAHQKIQPGGVEDAVERERKRSVREVAARSGAVEIREKVYGGVMGEAYARSVAEFVGGAASWAAAGEDGDEEETVEPARPWKDERVLGKPLTEWVKERVIRPLTGPLLDVLSLVGGEEVEGGVERMVEEKSETNLPRQEDQDETLFRKGGEMERLLNQVLGPPPPT</sequence>
<dbReference type="Proteomes" id="UP000245626">
    <property type="component" value="Unassembled WGS sequence"/>
</dbReference>
<dbReference type="EMBL" id="KZ819769">
    <property type="protein sequence ID" value="PWN52579.1"/>
    <property type="molecule type" value="Genomic_DNA"/>
</dbReference>
<gene>
    <name evidence="1" type="ORF">IE53DRAFT_326450</name>
</gene>
<name>A0ACD0P3F3_9BASI</name>